<proteinExistence type="predicted"/>
<accession>A0ABR2W321</accession>
<keyword evidence="3" id="KW-1185">Reference proteome</keyword>
<evidence type="ECO:0000256" key="1">
    <source>
        <dbReference type="SAM" id="SignalP"/>
    </source>
</evidence>
<evidence type="ECO:0000313" key="2">
    <source>
        <dbReference type="EMBL" id="KAK9718303.1"/>
    </source>
</evidence>
<dbReference type="Proteomes" id="UP001479436">
    <property type="component" value="Unassembled WGS sequence"/>
</dbReference>
<dbReference type="EMBL" id="JASJQH010007100">
    <property type="protein sequence ID" value="KAK9718303.1"/>
    <property type="molecule type" value="Genomic_DNA"/>
</dbReference>
<comment type="caution">
    <text evidence="2">The sequence shown here is derived from an EMBL/GenBank/DDBJ whole genome shotgun (WGS) entry which is preliminary data.</text>
</comment>
<keyword evidence="1" id="KW-0732">Signal</keyword>
<feature type="chain" id="PRO_5047286120" evidence="1">
    <location>
        <begin position="19"/>
        <end position="146"/>
    </location>
</feature>
<protein>
    <submittedName>
        <fullName evidence="2">Uncharacterized protein</fullName>
    </submittedName>
</protein>
<evidence type="ECO:0000313" key="3">
    <source>
        <dbReference type="Proteomes" id="UP001479436"/>
    </source>
</evidence>
<sequence>MRTFITLSLLTVTSLVSATALNQCGDWSVAPLTHTTGKRSTFASNDKVTLKWNIGNSKVKYIREISIFGSKSKKPLHTQYRRYPGKDAATGKLSFTLSVPLCLQREGNYYLEVVASTPGKEGDCVTKTPNFKLTPDPKGNYAMCPK</sequence>
<reference evidence="2 3" key="1">
    <citation type="submission" date="2023-04" db="EMBL/GenBank/DDBJ databases">
        <title>Genome of Basidiobolus ranarum AG-B5.</title>
        <authorList>
            <person name="Stajich J.E."/>
            <person name="Carter-House D."/>
            <person name="Gryganskyi A."/>
        </authorList>
    </citation>
    <scope>NUCLEOTIDE SEQUENCE [LARGE SCALE GENOMIC DNA]</scope>
    <source>
        <strain evidence="2 3">AG-B5</strain>
    </source>
</reference>
<feature type="signal peptide" evidence="1">
    <location>
        <begin position="1"/>
        <end position="18"/>
    </location>
</feature>
<name>A0ABR2W321_9FUNG</name>
<gene>
    <name evidence="2" type="ORF">K7432_005599</name>
</gene>
<organism evidence="2 3">
    <name type="scientific">Basidiobolus ranarum</name>
    <dbReference type="NCBI Taxonomy" id="34480"/>
    <lineage>
        <taxon>Eukaryota</taxon>
        <taxon>Fungi</taxon>
        <taxon>Fungi incertae sedis</taxon>
        <taxon>Zoopagomycota</taxon>
        <taxon>Entomophthoromycotina</taxon>
        <taxon>Basidiobolomycetes</taxon>
        <taxon>Basidiobolales</taxon>
        <taxon>Basidiobolaceae</taxon>
        <taxon>Basidiobolus</taxon>
    </lineage>
</organism>